<reference evidence="3 4" key="1">
    <citation type="submission" date="2018-10" db="EMBL/GenBank/DDBJ databases">
        <title>Genomic Encyclopedia of Type Strains, Phase IV (KMG-IV): sequencing the most valuable type-strain genomes for metagenomic binning, comparative biology and taxonomic classification.</title>
        <authorList>
            <person name="Goeker M."/>
        </authorList>
    </citation>
    <scope>NUCLEOTIDE SEQUENCE [LARGE SCALE GENOMIC DNA]</scope>
    <source>
        <strain evidence="3 4">DSM 23800</strain>
    </source>
</reference>
<organism evidence="3 4">
    <name type="scientific">Otariodibacter oris</name>
    <dbReference type="NCBI Taxonomy" id="1032623"/>
    <lineage>
        <taxon>Bacteria</taxon>
        <taxon>Pseudomonadati</taxon>
        <taxon>Pseudomonadota</taxon>
        <taxon>Gammaproteobacteria</taxon>
        <taxon>Pasteurellales</taxon>
        <taxon>Pasteurellaceae</taxon>
        <taxon>Otariodibacter</taxon>
    </lineage>
</organism>
<dbReference type="GO" id="GO:0008168">
    <property type="term" value="F:methyltransferase activity"/>
    <property type="evidence" value="ECO:0007669"/>
    <property type="project" value="UniProtKB-KW"/>
</dbReference>
<keyword evidence="4" id="KW-1185">Reference proteome</keyword>
<dbReference type="PANTHER" id="PTHR43861:SF3">
    <property type="entry name" value="PUTATIVE (AFU_ORTHOLOGUE AFUA_2G14390)-RELATED"/>
    <property type="match status" value="1"/>
</dbReference>
<dbReference type="SUPFAM" id="SSF53335">
    <property type="entry name" value="S-adenosyl-L-methionine-dependent methyltransferases"/>
    <property type="match status" value="1"/>
</dbReference>
<dbReference type="GO" id="GO:0032259">
    <property type="term" value="P:methylation"/>
    <property type="evidence" value="ECO:0007669"/>
    <property type="project" value="UniProtKB-KW"/>
</dbReference>
<proteinExistence type="predicted"/>
<dbReference type="CDD" id="cd02440">
    <property type="entry name" value="AdoMet_MTases"/>
    <property type="match status" value="1"/>
</dbReference>
<evidence type="ECO:0000256" key="1">
    <source>
        <dbReference type="ARBA" id="ARBA00022679"/>
    </source>
</evidence>
<dbReference type="EMBL" id="RBJC01000004">
    <property type="protein sequence ID" value="RKR77141.1"/>
    <property type="molecule type" value="Genomic_DNA"/>
</dbReference>
<dbReference type="RefSeq" id="WP_121121583.1">
    <property type="nucleotide sequence ID" value="NZ_CP016604.1"/>
</dbReference>
<accession>A0A420XJ07</accession>
<gene>
    <name evidence="3" type="ORF">DES31_0464</name>
</gene>
<dbReference type="AlphaFoldDB" id="A0A420XJ07"/>
<dbReference type="InterPro" id="IPR029063">
    <property type="entry name" value="SAM-dependent_MTases_sf"/>
</dbReference>
<evidence type="ECO:0000313" key="3">
    <source>
        <dbReference type="EMBL" id="RKR77141.1"/>
    </source>
</evidence>
<dbReference type="OrthoDB" id="9786503at2"/>
<keyword evidence="3" id="KW-0489">Methyltransferase</keyword>
<comment type="caution">
    <text evidence="3">The sequence shown here is derived from an EMBL/GenBank/DDBJ whole genome shotgun (WGS) entry which is preliminary data.</text>
</comment>
<sequence length="206" mass="23412">MNTLADKWNNNYRNEQFVYGKTPNTFFKNELDKLSPASILLGAEGEGRNAVYAAKNNWTVSAFDISEEGRKKALKLAEENQTSINYVVGELPNLAFEPESFDAIGLVFAHFPPSLRSDYHKKLASLLKKGGYIIFEAFSKQHLAYRTENPKVGGPDKLELLFSIEELKDDFKDFDFWVLEEKEVELSEGLLHNGKGKVIRFVAQKQ</sequence>
<name>A0A420XJ07_9PAST</name>
<keyword evidence="1 3" id="KW-0808">Transferase</keyword>
<evidence type="ECO:0000313" key="4">
    <source>
        <dbReference type="Proteomes" id="UP000280099"/>
    </source>
</evidence>
<dbReference type="InterPro" id="IPR041698">
    <property type="entry name" value="Methyltransf_25"/>
</dbReference>
<dbReference type="Proteomes" id="UP000280099">
    <property type="component" value="Unassembled WGS sequence"/>
</dbReference>
<dbReference type="Gene3D" id="3.40.50.150">
    <property type="entry name" value="Vaccinia Virus protein VP39"/>
    <property type="match status" value="1"/>
</dbReference>
<protein>
    <submittedName>
        <fullName evidence="3">Methyltransferase family protein</fullName>
    </submittedName>
</protein>
<dbReference type="PANTHER" id="PTHR43861">
    <property type="entry name" value="TRANS-ACONITATE 2-METHYLTRANSFERASE-RELATED"/>
    <property type="match status" value="1"/>
</dbReference>
<feature type="domain" description="Methyltransferase" evidence="2">
    <location>
        <begin position="44"/>
        <end position="131"/>
    </location>
</feature>
<evidence type="ECO:0000259" key="2">
    <source>
        <dbReference type="Pfam" id="PF13649"/>
    </source>
</evidence>
<dbReference type="Pfam" id="PF13649">
    <property type="entry name" value="Methyltransf_25"/>
    <property type="match status" value="1"/>
</dbReference>